<dbReference type="Proteomes" id="UP000285120">
    <property type="component" value="Unassembled WGS sequence"/>
</dbReference>
<comment type="similarity">
    <text evidence="2">Belongs to the UPF0754 family.</text>
</comment>
<dbReference type="Pfam" id="PF04286">
    <property type="entry name" value="DUF445"/>
    <property type="match status" value="1"/>
</dbReference>
<dbReference type="PANTHER" id="PTHR35791:SF1">
    <property type="entry name" value="UPF0754 MEMBRANE PROTEIN YHEB"/>
    <property type="match status" value="1"/>
</dbReference>
<evidence type="ECO:0000313" key="7">
    <source>
        <dbReference type="EMBL" id="RKD73159.1"/>
    </source>
</evidence>
<evidence type="ECO:0000256" key="3">
    <source>
        <dbReference type="ARBA" id="ARBA00022692"/>
    </source>
</evidence>
<evidence type="ECO:0000256" key="5">
    <source>
        <dbReference type="ARBA" id="ARBA00023136"/>
    </source>
</evidence>
<reference evidence="7 8" key="1">
    <citation type="submission" date="2018-09" db="EMBL/GenBank/DDBJ databases">
        <title>Genomic Encyclopedia of Archaeal and Bacterial Type Strains, Phase II (KMG-II): from individual species to whole genera.</title>
        <authorList>
            <person name="Goeker M."/>
        </authorList>
    </citation>
    <scope>NUCLEOTIDE SEQUENCE [LARGE SCALE GENOMIC DNA]</scope>
    <source>
        <strain evidence="7 8">DSM 17008</strain>
    </source>
</reference>
<name>A0A419V3R0_9BACL</name>
<dbReference type="RefSeq" id="WP_120193534.1">
    <property type="nucleotide sequence ID" value="NZ_RAPK01000009.1"/>
</dbReference>
<dbReference type="InterPro" id="IPR016991">
    <property type="entry name" value="UCP032178"/>
</dbReference>
<evidence type="ECO:0000256" key="1">
    <source>
        <dbReference type="ARBA" id="ARBA00004308"/>
    </source>
</evidence>
<protein>
    <submittedName>
        <fullName evidence="7">Uncharacterized membrane protein YheB (UPF0754 family)</fullName>
    </submittedName>
</protein>
<dbReference type="InterPro" id="IPR007383">
    <property type="entry name" value="DUF445"/>
</dbReference>
<comment type="subcellular location">
    <subcellularLocation>
        <location evidence="1">Endomembrane system</location>
    </subcellularLocation>
</comment>
<dbReference type="EMBL" id="RAPK01000009">
    <property type="protein sequence ID" value="RKD73159.1"/>
    <property type="molecule type" value="Genomic_DNA"/>
</dbReference>
<gene>
    <name evidence="7" type="ORF">ATL39_2365</name>
</gene>
<organism evidence="7 8">
    <name type="scientific">Sinobaca qinghaiensis</name>
    <dbReference type="NCBI Taxonomy" id="342944"/>
    <lineage>
        <taxon>Bacteria</taxon>
        <taxon>Bacillati</taxon>
        <taxon>Bacillota</taxon>
        <taxon>Bacilli</taxon>
        <taxon>Bacillales</taxon>
        <taxon>Sporolactobacillaceae</taxon>
        <taxon>Sinobaca</taxon>
    </lineage>
</organism>
<sequence>MNAILLILIMIAMGAIIGGATNSLAIKMLFRPYQAVYIKNWRVPFTPGLIPKRRKDMAEQMGRMVVDHLLTPEGMQEKFNERGFQKQVIQILQREAKGWMHSKRSVADLLKQYAGVTDARGKMTAYSEEWIDKKLQMFIYHNQEKSIDEMLPPEWKISAESYFDSFAARIADKGARYFESDAGRVQLETLLEKFLQGKGSVFNFLSSMFGNDKILDKLQPELVRFFRDPSSAMFFKGFIIKEWEKLLDQPVWKAGAQLNTKSVARYSVKALNRELTVLDRLDMPIAEWAPSYEEHIINKWIPELWDQVQPALSAKLLSVFDYLELEDVIRERVDTFSVGRLEAMVLAISGKEFKMITYLGALLGGFIGAFQGLFALFFS</sequence>
<accession>A0A419V3R0</accession>
<evidence type="ECO:0000256" key="4">
    <source>
        <dbReference type="ARBA" id="ARBA00022989"/>
    </source>
</evidence>
<keyword evidence="5 6" id="KW-0472">Membrane</keyword>
<comment type="caution">
    <text evidence="7">The sequence shown here is derived from an EMBL/GenBank/DDBJ whole genome shotgun (WGS) entry which is preliminary data.</text>
</comment>
<proteinExistence type="inferred from homology"/>
<evidence type="ECO:0000256" key="6">
    <source>
        <dbReference type="SAM" id="Phobius"/>
    </source>
</evidence>
<dbReference type="PANTHER" id="PTHR35791">
    <property type="entry name" value="UPF0754 MEMBRANE PROTEIN YHEB"/>
    <property type="match status" value="1"/>
</dbReference>
<dbReference type="AlphaFoldDB" id="A0A419V3R0"/>
<feature type="transmembrane region" description="Helical" evidence="6">
    <location>
        <begin position="355"/>
        <end position="378"/>
    </location>
</feature>
<keyword evidence="3 6" id="KW-0812">Transmembrane</keyword>
<dbReference type="OrthoDB" id="9787430at2"/>
<dbReference type="GO" id="GO:0012505">
    <property type="term" value="C:endomembrane system"/>
    <property type="evidence" value="ECO:0007669"/>
    <property type="project" value="UniProtKB-SubCell"/>
</dbReference>
<dbReference type="PIRSF" id="PIRSF032178">
    <property type="entry name" value="UCP032178"/>
    <property type="match status" value="1"/>
</dbReference>
<keyword evidence="8" id="KW-1185">Reference proteome</keyword>
<evidence type="ECO:0000256" key="2">
    <source>
        <dbReference type="ARBA" id="ARBA00008053"/>
    </source>
</evidence>
<keyword evidence="4 6" id="KW-1133">Transmembrane helix</keyword>
<evidence type="ECO:0000313" key="8">
    <source>
        <dbReference type="Proteomes" id="UP000285120"/>
    </source>
</evidence>